<dbReference type="PANTHER" id="PTHR15074">
    <property type="entry name" value="METHYL-CPG-BINDING PROTEIN"/>
    <property type="match status" value="1"/>
</dbReference>
<reference evidence="4" key="1">
    <citation type="journal article" date="2020" name="BMC Genomics">
        <title>Correction to: Identification and distribution of gene clusters required for synthesis of sphingolipid metabolism inhibitors in diverse species of the filamentous fungus Fusarium.</title>
        <authorList>
            <person name="Kim H.S."/>
            <person name="Lohmar J.M."/>
            <person name="Busman M."/>
            <person name="Brown D.W."/>
            <person name="Naumann T.A."/>
            <person name="Divon H.H."/>
            <person name="Lysoe E."/>
            <person name="Uhlig S."/>
            <person name="Proctor R.H."/>
        </authorList>
    </citation>
    <scope>NUCLEOTIDE SEQUENCE</scope>
    <source>
        <strain evidence="4">NRRL 22465</strain>
    </source>
</reference>
<accession>A0A8H4UVG6</accession>
<proteinExistence type="predicted"/>
<feature type="compositionally biased region" description="Basic and acidic residues" evidence="3">
    <location>
        <begin position="194"/>
        <end position="214"/>
    </location>
</feature>
<organism evidence="4 5">
    <name type="scientific">Fusarium zealandicum</name>
    <dbReference type="NCBI Taxonomy" id="1053134"/>
    <lineage>
        <taxon>Eukaryota</taxon>
        <taxon>Fungi</taxon>
        <taxon>Dikarya</taxon>
        <taxon>Ascomycota</taxon>
        <taxon>Pezizomycotina</taxon>
        <taxon>Sordariomycetes</taxon>
        <taxon>Hypocreomycetidae</taxon>
        <taxon>Hypocreales</taxon>
        <taxon>Nectriaceae</taxon>
        <taxon>Fusarium</taxon>
        <taxon>Fusarium staphyleae species complex</taxon>
    </lineage>
</organism>
<dbReference type="InterPro" id="IPR045138">
    <property type="entry name" value="MeCP2/MBD4"/>
</dbReference>
<dbReference type="Proteomes" id="UP000635477">
    <property type="component" value="Unassembled WGS sequence"/>
</dbReference>
<protein>
    <recommendedName>
        <fullName evidence="6">5-methylcytosine G/T mismatch-specific DNA glycosylase</fullName>
    </recommendedName>
</protein>
<keyword evidence="2" id="KW-0539">Nucleus</keyword>
<sequence length="917" mass="101480">MSSKDHDAEVPVDEPPREKTRRSKSERKERRDRDRDRDPDREKDPERDRDRERRRHRSTRSSKSKLSEGSDTVSHTSSRRHRHRRERDHDDHHRRRERAASTSDLLGSDLARTSTAATSILSDRRSMPYPSFSKAHSKEAIVSRDSLAIPHHAGPPTPEPTDAAAATEEPKSPRSDVSSEKPDRPPSPPETDPDADKKPDEAVKEEIPEEEGAKGETPTEETPEEEARKVETPTIHTPTEEIPADEGGLDRPKSSTPNISRSASRNEGRSRVSRRSASSSQATYVKTPAMRSQDKLRSESRASSSSRFSTKRTSSTRSPRIHEADEAESSPSSAQDSSPKTPTQTPFPNVYPETKPETPSAVDVADDDSNLHSKTATPASGFAHAPPPPPPPPPPALDLQDVPRVDYLLQNGGLAYPAPKSFLSVLPRQNGTRPSNPPLSGVDTMFAPFFNLLDQYNTVLNKQGSIAVATGHRSVARRLLDRLENVFSRDLPTHGCTCIMCDNSHEIHQGLNWGDVLEWVSGRIELPQWPPFDLAEIGAKAAEVSADVPPRPASPVKLDPDIAEEFREHYLRQSKKVRSAVDRWLSNTGETPVPPPQEVDDETLCFAILTNLDAEDRPYFNALVSGSRELRSSNRAPTPVHRNRIEFLIKTGLALQRLYRLSQAPRDAEAATYLIRNPHTHDLLVALSNINNSEWEILISGRFDGFLWSGADDEMAHAESRGATPASGYYNTRTMSPGPRASSGYGSRTTTPFSVYSRGTTPASFVSLASSGIPGNRQAVSNDEEMEMAVIAEIEREIYKGMESLEDAFEKLHLRAETVRTALRQRGAGLMQNLQNRRRIDILSGPSSGNSQASGYERPAWAGGGGSDPGSDDDWDCGDTDIMPDDSASNISSSRHRRPKRRTERRTPAPIDEEDED</sequence>
<dbReference type="EMBL" id="JABEYC010000020">
    <property type="protein sequence ID" value="KAF4984431.1"/>
    <property type="molecule type" value="Genomic_DNA"/>
</dbReference>
<feature type="compositionally biased region" description="Low complexity" evidence="3">
    <location>
        <begin position="301"/>
        <end position="318"/>
    </location>
</feature>
<feature type="compositionally biased region" description="Basic residues" evidence="3">
    <location>
        <begin position="894"/>
        <end position="904"/>
    </location>
</feature>
<evidence type="ECO:0000256" key="3">
    <source>
        <dbReference type="SAM" id="MobiDB-lite"/>
    </source>
</evidence>
<evidence type="ECO:0000256" key="1">
    <source>
        <dbReference type="ARBA" id="ARBA00004123"/>
    </source>
</evidence>
<feature type="compositionally biased region" description="Basic and acidic residues" evidence="3">
    <location>
        <begin position="26"/>
        <end position="51"/>
    </location>
</feature>
<feature type="region of interest" description="Disordered" evidence="3">
    <location>
        <begin position="839"/>
        <end position="917"/>
    </location>
</feature>
<feature type="compositionally biased region" description="Basic residues" evidence="3">
    <location>
        <begin position="77"/>
        <end position="97"/>
    </location>
</feature>
<feature type="compositionally biased region" description="Polar residues" evidence="3">
    <location>
        <begin position="254"/>
        <end position="263"/>
    </location>
</feature>
<gene>
    <name evidence="4" type="ORF">FZEAL_394</name>
</gene>
<feature type="compositionally biased region" description="Acidic residues" evidence="3">
    <location>
        <begin position="870"/>
        <end position="884"/>
    </location>
</feature>
<feature type="compositionally biased region" description="Polar residues" evidence="3">
    <location>
        <begin position="100"/>
        <end position="121"/>
    </location>
</feature>
<feature type="compositionally biased region" description="Low complexity" evidence="3">
    <location>
        <begin position="329"/>
        <end position="339"/>
    </location>
</feature>
<reference evidence="4" key="2">
    <citation type="submission" date="2020-05" db="EMBL/GenBank/DDBJ databases">
        <authorList>
            <person name="Kim H.-S."/>
            <person name="Proctor R.H."/>
            <person name="Brown D.W."/>
        </authorList>
    </citation>
    <scope>NUCLEOTIDE SEQUENCE</scope>
    <source>
        <strain evidence="4">NRRL 22465</strain>
    </source>
</reference>
<name>A0A8H4UVG6_9HYPO</name>
<feature type="region of interest" description="Disordered" evidence="3">
    <location>
        <begin position="1"/>
        <end position="400"/>
    </location>
</feature>
<feature type="compositionally biased region" description="Polar residues" evidence="3">
    <location>
        <begin position="67"/>
        <end position="76"/>
    </location>
</feature>
<feature type="compositionally biased region" description="Low complexity" evidence="3">
    <location>
        <begin position="232"/>
        <end position="241"/>
    </location>
</feature>
<comment type="subcellular location">
    <subcellularLocation>
        <location evidence="1">Nucleus</location>
    </subcellularLocation>
</comment>
<feature type="compositionally biased region" description="Basic and acidic residues" evidence="3">
    <location>
        <begin position="168"/>
        <end position="184"/>
    </location>
</feature>
<dbReference type="GO" id="GO:0005634">
    <property type="term" value="C:nucleus"/>
    <property type="evidence" value="ECO:0007669"/>
    <property type="project" value="UniProtKB-SubCell"/>
</dbReference>
<evidence type="ECO:0008006" key="6">
    <source>
        <dbReference type="Google" id="ProtNLM"/>
    </source>
</evidence>
<feature type="compositionally biased region" description="Basic and acidic residues" evidence="3">
    <location>
        <begin position="1"/>
        <end position="18"/>
    </location>
</feature>
<evidence type="ECO:0000313" key="4">
    <source>
        <dbReference type="EMBL" id="KAF4984431.1"/>
    </source>
</evidence>
<feature type="compositionally biased region" description="Polar residues" evidence="3">
    <location>
        <begin position="845"/>
        <end position="854"/>
    </location>
</feature>
<dbReference type="GO" id="GO:0003677">
    <property type="term" value="F:DNA binding"/>
    <property type="evidence" value="ECO:0007669"/>
    <property type="project" value="InterPro"/>
</dbReference>
<dbReference type="OrthoDB" id="5373744at2759"/>
<feature type="compositionally biased region" description="Basic residues" evidence="3">
    <location>
        <begin position="52"/>
        <end position="63"/>
    </location>
</feature>
<comment type="caution">
    <text evidence="4">The sequence shown here is derived from an EMBL/GenBank/DDBJ whole genome shotgun (WGS) entry which is preliminary data.</text>
</comment>
<feature type="compositionally biased region" description="Pro residues" evidence="3">
    <location>
        <begin position="385"/>
        <end position="396"/>
    </location>
</feature>
<dbReference type="AlphaFoldDB" id="A0A8H4UVG6"/>
<evidence type="ECO:0000256" key="2">
    <source>
        <dbReference type="ARBA" id="ARBA00023242"/>
    </source>
</evidence>
<evidence type="ECO:0000313" key="5">
    <source>
        <dbReference type="Proteomes" id="UP000635477"/>
    </source>
</evidence>
<dbReference type="PANTHER" id="PTHR15074:SF5">
    <property type="entry name" value="5-METHYLCYTOSINE G_T MISMATCH-SPECIFIC DNA GLYCOSYLASE"/>
    <property type="match status" value="1"/>
</dbReference>
<keyword evidence="5" id="KW-1185">Reference proteome</keyword>